<reference evidence="9 10" key="1">
    <citation type="submission" date="2019-03" db="EMBL/GenBank/DDBJ databases">
        <authorList>
            <person name="Gaulin E."/>
            <person name="Dumas B."/>
        </authorList>
    </citation>
    <scope>NUCLEOTIDE SEQUENCE [LARGE SCALE GENOMIC DNA]</scope>
    <source>
        <strain evidence="9">CBS 568.67</strain>
    </source>
</reference>
<comment type="similarity">
    <text evidence="6">Belongs to the NDK family.</text>
</comment>
<evidence type="ECO:0000256" key="4">
    <source>
        <dbReference type="ARBA" id="ARBA00023212"/>
    </source>
</evidence>
<evidence type="ECO:0000256" key="1">
    <source>
        <dbReference type="ARBA" id="ARBA00004138"/>
    </source>
</evidence>
<dbReference type="Gene3D" id="2.30.29.170">
    <property type="match status" value="1"/>
</dbReference>
<proteinExistence type="inferred from homology"/>
<evidence type="ECO:0000256" key="5">
    <source>
        <dbReference type="ARBA" id="ARBA00023273"/>
    </source>
</evidence>
<keyword evidence="5" id="KW-0966">Cell projection</keyword>
<sequence length="336" mass="37906">MQAVREIIYAFKAKWFDQHAQMHRNFNVRYFPDGHHVEIMDVKSNKLFLKKTQCPTSITPQDFFLGGKLHLFGRHFELTDYLDTYTAGQLSKQAQKSIVLFTHLAATGALLTQLHHNHFTLSYLKLFLRDQRTPTMVVEVVGENAVERLPQVVATVQARFGNNQGSFEVAASVVDVERMREQYIAKAWPSPAQFTNCTCCVIQPHVLKEGQTGAVIDAIVESGLAITAMELFNLDRTSAAEFLELYDGVVPHFNEAVDHLTSGPCIALELHGDGDVVQRFREAAGPWDIEMARELKPTTIRARFGIDRVHNAVHCTDLSEDGALESQYFFDILARK</sequence>
<dbReference type="AlphaFoldDB" id="A0A485LD18"/>
<dbReference type="Gene3D" id="3.30.70.141">
    <property type="entry name" value="Nucleoside diphosphate kinase-like domain"/>
    <property type="match status" value="1"/>
</dbReference>
<dbReference type="GO" id="GO:0005879">
    <property type="term" value="C:axonemal microtubule"/>
    <property type="evidence" value="ECO:0007669"/>
    <property type="project" value="TreeGrafter"/>
</dbReference>
<keyword evidence="3" id="KW-0963">Cytoplasm</keyword>
<dbReference type="PROSITE" id="PS51374">
    <property type="entry name" value="NDPK_LIKE"/>
    <property type="match status" value="1"/>
</dbReference>
<dbReference type="SMART" id="SM00562">
    <property type="entry name" value="NDK"/>
    <property type="match status" value="1"/>
</dbReference>
<feature type="domain" description="DM10" evidence="7">
    <location>
        <begin position="5"/>
        <end position="94"/>
    </location>
</feature>
<evidence type="ECO:0000259" key="7">
    <source>
        <dbReference type="PROSITE" id="PS51336"/>
    </source>
</evidence>
<dbReference type="FunFam" id="3.30.70.141:FF:000004">
    <property type="entry name" value="Nucleoside diphosphate kinase 7"/>
    <property type="match status" value="1"/>
</dbReference>
<reference evidence="8" key="2">
    <citation type="submission" date="2019-06" db="EMBL/GenBank/DDBJ databases">
        <title>Genomics analysis of Aphanomyces spp. identifies a new class of oomycete effector associated with host adaptation.</title>
        <authorList>
            <person name="Gaulin E."/>
        </authorList>
    </citation>
    <scope>NUCLEOTIDE SEQUENCE</scope>
    <source>
        <strain evidence="8">CBS 578.67</strain>
    </source>
</reference>
<accession>A0A485LD18</accession>
<keyword evidence="10" id="KW-1185">Reference proteome</keyword>
<dbReference type="InterPro" id="IPR034907">
    <property type="entry name" value="NDK-like_dom"/>
</dbReference>
<dbReference type="InterPro" id="IPR037993">
    <property type="entry name" value="NDPk7B"/>
</dbReference>
<dbReference type="SMART" id="SM00676">
    <property type="entry name" value="DM10"/>
    <property type="match status" value="1"/>
</dbReference>
<evidence type="ECO:0000313" key="10">
    <source>
        <dbReference type="Proteomes" id="UP000332933"/>
    </source>
</evidence>
<dbReference type="EMBL" id="VJMH01006439">
    <property type="protein sequence ID" value="KAF0689518.1"/>
    <property type="molecule type" value="Genomic_DNA"/>
</dbReference>
<comment type="subcellular location">
    <subcellularLocation>
        <location evidence="1">Cell projection</location>
        <location evidence="1">Cilium</location>
    </subcellularLocation>
    <subcellularLocation>
        <location evidence="2">Cytoplasm</location>
        <location evidence="2">Cytoskeleton</location>
    </subcellularLocation>
</comment>
<evidence type="ECO:0000256" key="2">
    <source>
        <dbReference type="ARBA" id="ARBA00004245"/>
    </source>
</evidence>
<protein>
    <submittedName>
        <fullName evidence="9">Aste57867_19021 protein</fullName>
    </submittedName>
</protein>
<keyword evidence="4" id="KW-0206">Cytoskeleton</keyword>
<evidence type="ECO:0000256" key="3">
    <source>
        <dbReference type="ARBA" id="ARBA00022490"/>
    </source>
</evidence>
<organism evidence="9 10">
    <name type="scientific">Aphanomyces stellatus</name>
    <dbReference type="NCBI Taxonomy" id="120398"/>
    <lineage>
        <taxon>Eukaryota</taxon>
        <taxon>Sar</taxon>
        <taxon>Stramenopiles</taxon>
        <taxon>Oomycota</taxon>
        <taxon>Saprolegniomycetes</taxon>
        <taxon>Saprolegniales</taxon>
        <taxon>Verrucalvaceae</taxon>
        <taxon>Aphanomyces</taxon>
    </lineage>
</organism>
<evidence type="ECO:0000313" key="8">
    <source>
        <dbReference type="EMBL" id="KAF0689518.1"/>
    </source>
</evidence>
<dbReference type="PANTHER" id="PTHR43109">
    <property type="entry name" value="NUCLEOSIDE DIPHOSPHATE KINASE 7"/>
    <property type="match status" value="1"/>
</dbReference>
<dbReference type="InterPro" id="IPR036850">
    <property type="entry name" value="NDK-like_dom_sf"/>
</dbReference>
<dbReference type="SUPFAM" id="SSF54919">
    <property type="entry name" value="Nucleoside diphosphate kinase, NDK"/>
    <property type="match status" value="1"/>
</dbReference>
<comment type="caution">
    <text evidence="6">Lacks conserved residue(s) required for the propagation of feature annotation.</text>
</comment>
<dbReference type="Pfam" id="PF00334">
    <property type="entry name" value="NDK"/>
    <property type="match status" value="1"/>
</dbReference>
<dbReference type="PROSITE" id="PS51336">
    <property type="entry name" value="DM10"/>
    <property type="match status" value="1"/>
</dbReference>
<dbReference type="OrthoDB" id="270127at2759"/>
<dbReference type="InterPro" id="IPR006602">
    <property type="entry name" value="DM10_dom"/>
</dbReference>
<dbReference type="Proteomes" id="UP000332933">
    <property type="component" value="Unassembled WGS sequence"/>
</dbReference>
<name>A0A485LD18_9STRA</name>
<dbReference type="EMBL" id="CAADRA010006460">
    <property type="protein sequence ID" value="VFT95746.1"/>
    <property type="molecule type" value="Genomic_DNA"/>
</dbReference>
<dbReference type="PANTHER" id="PTHR43109:SF2">
    <property type="entry name" value="NUCLEOSIDE DIPHOSPHATE KINASE 7"/>
    <property type="match status" value="1"/>
</dbReference>
<gene>
    <name evidence="9" type="primary">Aste57867_19021</name>
    <name evidence="8" type="ORF">As57867_018957</name>
    <name evidence="9" type="ORF">ASTE57867_19021</name>
</gene>
<evidence type="ECO:0000313" key="9">
    <source>
        <dbReference type="EMBL" id="VFT95746.1"/>
    </source>
</evidence>
<evidence type="ECO:0000256" key="6">
    <source>
        <dbReference type="PROSITE-ProRule" id="PRU00706"/>
    </source>
</evidence>
<dbReference type="CDD" id="cd04412">
    <property type="entry name" value="NDPk7B"/>
    <property type="match status" value="1"/>
</dbReference>